<evidence type="ECO:0000256" key="4">
    <source>
        <dbReference type="ARBA" id="ARBA00022475"/>
    </source>
</evidence>
<dbReference type="EMBL" id="RKHK01000001">
    <property type="protein sequence ID" value="ROR74324.1"/>
    <property type="molecule type" value="Genomic_DNA"/>
</dbReference>
<dbReference type="OrthoDB" id="3267178at2"/>
<dbReference type="GO" id="GO:0015031">
    <property type="term" value="P:protein transport"/>
    <property type="evidence" value="ECO:0007669"/>
    <property type="project" value="UniProtKB-KW"/>
</dbReference>
<comment type="subcellular location">
    <subcellularLocation>
        <location evidence="1">Cell membrane</location>
        <topology evidence="1">Single-pass membrane protein</topology>
    </subcellularLocation>
</comment>
<evidence type="ECO:0000256" key="8">
    <source>
        <dbReference type="ARBA" id="ARBA00023010"/>
    </source>
</evidence>
<keyword evidence="12" id="KW-1185">Reference proteome</keyword>
<comment type="similarity">
    <text evidence="2">Belongs to the YajC family.</text>
</comment>
<keyword evidence="5" id="KW-0812">Transmembrane</keyword>
<dbReference type="GO" id="GO:0005886">
    <property type="term" value="C:plasma membrane"/>
    <property type="evidence" value="ECO:0007669"/>
    <property type="project" value="UniProtKB-SubCell"/>
</dbReference>
<evidence type="ECO:0000256" key="3">
    <source>
        <dbReference type="ARBA" id="ARBA00022448"/>
    </source>
</evidence>
<keyword evidence="9" id="KW-0472">Membrane</keyword>
<proteinExistence type="inferred from homology"/>
<name>A0A3N2BGW6_9MICO</name>
<keyword evidence="8" id="KW-0811">Translocation</keyword>
<dbReference type="InterPro" id="IPR003849">
    <property type="entry name" value="Preprotein_translocase_YajC"/>
</dbReference>
<evidence type="ECO:0000256" key="10">
    <source>
        <dbReference type="SAM" id="MobiDB-lite"/>
    </source>
</evidence>
<feature type="region of interest" description="Disordered" evidence="10">
    <location>
        <begin position="82"/>
        <end position="136"/>
    </location>
</feature>
<feature type="compositionally biased region" description="Acidic residues" evidence="10">
    <location>
        <begin position="85"/>
        <end position="100"/>
    </location>
</feature>
<dbReference type="Proteomes" id="UP000280668">
    <property type="component" value="Unassembled WGS sequence"/>
</dbReference>
<evidence type="ECO:0000256" key="6">
    <source>
        <dbReference type="ARBA" id="ARBA00022927"/>
    </source>
</evidence>
<evidence type="ECO:0000256" key="5">
    <source>
        <dbReference type="ARBA" id="ARBA00022692"/>
    </source>
</evidence>
<keyword evidence="7" id="KW-1133">Transmembrane helix</keyword>
<sequence length="136" mass="14611">MEILIFLVPMLLLLWLVSSRGRKKQQAQQEQLLNSLDPGTWVMTRAGFFGKVVEVDGKVVTLESPTGELSIWLDAAIAEVKDPPFAEDGDEGEGEGEELPSIELSADSGATAEPEGFRPGGPTVGEDGRLTDQDKG</sequence>
<feature type="compositionally biased region" description="Basic and acidic residues" evidence="10">
    <location>
        <begin position="126"/>
        <end position="136"/>
    </location>
</feature>
<protein>
    <submittedName>
        <fullName evidence="11">Preprotein translocase subunit YajC</fullName>
    </submittedName>
</protein>
<keyword evidence="4" id="KW-1003">Cell membrane</keyword>
<evidence type="ECO:0000256" key="7">
    <source>
        <dbReference type="ARBA" id="ARBA00022989"/>
    </source>
</evidence>
<reference evidence="11 12" key="1">
    <citation type="submission" date="2018-11" db="EMBL/GenBank/DDBJ databases">
        <title>Sequencing the genomes of 1000 actinobacteria strains.</title>
        <authorList>
            <person name="Klenk H.-P."/>
        </authorList>
    </citation>
    <scope>NUCLEOTIDE SEQUENCE [LARGE SCALE GENOMIC DNA]</scope>
    <source>
        <strain evidence="11 12">DSM 11294</strain>
    </source>
</reference>
<dbReference type="RefSeq" id="WP_123304625.1">
    <property type="nucleotide sequence ID" value="NZ_RKHK01000001.1"/>
</dbReference>
<accession>A0A3N2BGW6</accession>
<dbReference type="Pfam" id="PF02699">
    <property type="entry name" value="YajC"/>
    <property type="match status" value="1"/>
</dbReference>
<organism evidence="11 12">
    <name type="scientific">Bogoriella caseilytica</name>
    <dbReference type="NCBI Taxonomy" id="56055"/>
    <lineage>
        <taxon>Bacteria</taxon>
        <taxon>Bacillati</taxon>
        <taxon>Actinomycetota</taxon>
        <taxon>Actinomycetes</taxon>
        <taxon>Micrococcales</taxon>
        <taxon>Bogoriellaceae</taxon>
        <taxon>Bogoriella</taxon>
    </lineage>
</organism>
<keyword evidence="6" id="KW-0653">Protein transport</keyword>
<evidence type="ECO:0000256" key="9">
    <source>
        <dbReference type="ARBA" id="ARBA00023136"/>
    </source>
</evidence>
<dbReference type="PANTHER" id="PTHR33909:SF1">
    <property type="entry name" value="SEC TRANSLOCON ACCESSORY COMPLEX SUBUNIT YAJC"/>
    <property type="match status" value="1"/>
</dbReference>
<keyword evidence="3" id="KW-0813">Transport</keyword>
<dbReference type="SMART" id="SM01323">
    <property type="entry name" value="YajC"/>
    <property type="match status" value="1"/>
</dbReference>
<gene>
    <name evidence="11" type="ORF">EDD31_2732</name>
</gene>
<dbReference type="AlphaFoldDB" id="A0A3N2BGW6"/>
<evidence type="ECO:0000313" key="12">
    <source>
        <dbReference type="Proteomes" id="UP000280668"/>
    </source>
</evidence>
<evidence type="ECO:0000313" key="11">
    <source>
        <dbReference type="EMBL" id="ROR74324.1"/>
    </source>
</evidence>
<comment type="caution">
    <text evidence="11">The sequence shown here is derived from an EMBL/GenBank/DDBJ whole genome shotgun (WGS) entry which is preliminary data.</text>
</comment>
<evidence type="ECO:0000256" key="1">
    <source>
        <dbReference type="ARBA" id="ARBA00004162"/>
    </source>
</evidence>
<evidence type="ECO:0000256" key="2">
    <source>
        <dbReference type="ARBA" id="ARBA00006742"/>
    </source>
</evidence>
<dbReference type="PANTHER" id="PTHR33909">
    <property type="entry name" value="SEC TRANSLOCON ACCESSORY COMPLEX SUBUNIT YAJC"/>
    <property type="match status" value="1"/>
</dbReference>